<protein>
    <submittedName>
        <fullName evidence="1">Uncharacterized protein</fullName>
    </submittedName>
</protein>
<dbReference type="EMBL" id="BKCJ011865533">
    <property type="protein sequence ID" value="GFD59482.1"/>
    <property type="molecule type" value="Genomic_DNA"/>
</dbReference>
<accession>A0A699XHF8</accession>
<feature type="non-terminal residue" evidence="1">
    <location>
        <position position="1"/>
    </location>
</feature>
<comment type="caution">
    <text evidence="1">The sequence shown here is derived from an EMBL/GenBank/DDBJ whole genome shotgun (WGS) entry which is preliminary data.</text>
</comment>
<name>A0A699XHF8_TANCI</name>
<organism evidence="1">
    <name type="scientific">Tanacetum cinerariifolium</name>
    <name type="common">Dalmatian daisy</name>
    <name type="synonym">Chrysanthemum cinerariifolium</name>
    <dbReference type="NCBI Taxonomy" id="118510"/>
    <lineage>
        <taxon>Eukaryota</taxon>
        <taxon>Viridiplantae</taxon>
        <taxon>Streptophyta</taxon>
        <taxon>Embryophyta</taxon>
        <taxon>Tracheophyta</taxon>
        <taxon>Spermatophyta</taxon>
        <taxon>Magnoliopsida</taxon>
        <taxon>eudicotyledons</taxon>
        <taxon>Gunneridae</taxon>
        <taxon>Pentapetalae</taxon>
        <taxon>asterids</taxon>
        <taxon>campanulids</taxon>
        <taxon>Asterales</taxon>
        <taxon>Asteraceae</taxon>
        <taxon>Asteroideae</taxon>
        <taxon>Anthemideae</taxon>
        <taxon>Anthemidinae</taxon>
        <taxon>Tanacetum</taxon>
    </lineage>
</organism>
<feature type="non-terminal residue" evidence="1">
    <location>
        <position position="82"/>
    </location>
</feature>
<proteinExistence type="predicted"/>
<dbReference type="AlphaFoldDB" id="A0A699XHF8"/>
<gene>
    <name evidence="1" type="ORF">Tci_931451</name>
</gene>
<sequence length="82" mass="8664">ILGGADIRRGSALVPGDACLHPHAAPSSRARRDIGACDCVLSSTSPCSLTLAAGEPKRLFATEFKWTAEASRLADMAWRPLD</sequence>
<evidence type="ECO:0000313" key="1">
    <source>
        <dbReference type="EMBL" id="GFD59482.1"/>
    </source>
</evidence>
<reference evidence="1" key="1">
    <citation type="journal article" date="2019" name="Sci. Rep.">
        <title>Draft genome of Tanacetum cinerariifolium, the natural source of mosquito coil.</title>
        <authorList>
            <person name="Yamashiro T."/>
            <person name="Shiraishi A."/>
            <person name="Satake H."/>
            <person name="Nakayama K."/>
        </authorList>
    </citation>
    <scope>NUCLEOTIDE SEQUENCE</scope>
</reference>